<proteinExistence type="predicted"/>
<dbReference type="HOGENOM" id="CLU_2834444_0_0_1"/>
<protein>
    <submittedName>
        <fullName evidence="1">Uncharacterized protein</fullName>
    </submittedName>
</protein>
<dbReference type="EMBL" id="CAEY01001062">
    <property type="status" value="NOT_ANNOTATED_CDS"/>
    <property type="molecule type" value="Genomic_DNA"/>
</dbReference>
<evidence type="ECO:0000313" key="2">
    <source>
        <dbReference type="Proteomes" id="UP000015104"/>
    </source>
</evidence>
<accession>T1L487</accession>
<reference evidence="2" key="1">
    <citation type="submission" date="2011-08" db="EMBL/GenBank/DDBJ databases">
        <authorList>
            <person name="Rombauts S."/>
        </authorList>
    </citation>
    <scope>NUCLEOTIDE SEQUENCE</scope>
    <source>
        <strain evidence="2">London</strain>
    </source>
</reference>
<reference evidence="1" key="2">
    <citation type="submission" date="2015-06" db="UniProtKB">
        <authorList>
            <consortium name="EnsemblMetazoa"/>
        </authorList>
    </citation>
    <scope>IDENTIFICATION</scope>
</reference>
<name>T1L487_TETUR</name>
<dbReference type="EnsemblMetazoa" id="tetur37g01229.1">
    <property type="protein sequence ID" value="tetur37g01229.1"/>
    <property type="gene ID" value="tetur37g01229"/>
</dbReference>
<keyword evidence="2" id="KW-1185">Reference proteome</keyword>
<organism evidence="1 2">
    <name type="scientific">Tetranychus urticae</name>
    <name type="common">Two-spotted spider mite</name>
    <dbReference type="NCBI Taxonomy" id="32264"/>
    <lineage>
        <taxon>Eukaryota</taxon>
        <taxon>Metazoa</taxon>
        <taxon>Ecdysozoa</taxon>
        <taxon>Arthropoda</taxon>
        <taxon>Chelicerata</taxon>
        <taxon>Arachnida</taxon>
        <taxon>Acari</taxon>
        <taxon>Acariformes</taxon>
        <taxon>Trombidiformes</taxon>
        <taxon>Prostigmata</taxon>
        <taxon>Eleutherengona</taxon>
        <taxon>Raphignathae</taxon>
        <taxon>Tetranychoidea</taxon>
        <taxon>Tetranychidae</taxon>
        <taxon>Tetranychus</taxon>
    </lineage>
</organism>
<dbReference type="Proteomes" id="UP000015104">
    <property type="component" value="Unassembled WGS sequence"/>
</dbReference>
<dbReference type="AlphaFoldDB" id="T1L487"/>
<sequence>MRNFGQSENLNQQNQLFNIKVPINSSGYFNSVFNTFNGFNIIVQFHHQFSSPNEQNTSQLISNWKQ</sequence>
<evidence type="ECO:0000313" key="1">
    <source>
        <dbReference type="EnsemblMetazoa" id="tetur37g01229.1"/>
    </source>
</evidence>